<keyword evidence="3" id="KW-0690">Ribosome biogenesis</keyword>
<dbReference type="Pfam" id="PF24477">
    <property type="entry name" value="ARM_At3g06530"/>
    <property type="match status" value="1"/>
</dbReference>
<dbReference type="GO" id="GO:0032040">
    <property type="term" value="C:small-subunit processome"/>
    <property type="evidence" value="ECO:0007669"/>
    <property type="project" value="TreeGrafter"/>
</dbReference>
<dbReference type="SMART" id="SM01036">
    <property type="entry name" value="BP28CT"/>
    <property type="match status" value="1"/>
</dbReference>
<dbReference type="GO" id="GO:0034455">
    <property type="term" value="C:t-UTP complex"/>
    <property type="evidence" value="ECO:0007669"/>
    <property type="project" value="TreeGrafter"/>
</dbReference>
<evidence type="ECO:0000313" key="10">
    <source>
        <dbReference type="Proteomes" id="UP000585474"/>
    </source>
</evidence>
<evidence type="ECO:0000256" key="4">
    <source>
        <dbReference type="ARBA" id="ARBA00022552"/>
    </source>
</evidence>
<comment type="subcellular location">
    <subcellularLocation>
        <location evidence="1">Nucleus</location>
        <location evidence="1">Nucleolus</location>
    </subcellularLocation>
</comment>
<dbReference type="PANTHER" id="PTHR13457">
    <property type="entry name" value="BAP28"/>
    <property type="match status" value="1"/>
</dbReference>
<dbReference type="InterPro" id="IPR040191">
    <property type="entry name" value="UTP10"/>
</dbReference>
<dbReference type="InterPro" id="IPR056473">
    <property type="entry name" value="HEAT_Utp10/HEAT1"/>
</dbReference>
<dbReference type="GO" id="GO:0030686">
    <property type="term" value="C:90S preribosome"/>
    <property type="evidence" value="ECO:0007669"/>
    <property type="project" value="TreeGrafter"/>
</dbReference>
<evidence type="ECO:0000313" key="9">
    <source>
        <dbReference type="EMBL" id="GFY84406.1"/>
    </source>
</evidence>
<comment type="caution">
    <text evidence="9">The sequence shown here is derived from an EMBL/GenBank/DDBJ whole genome shotgun (WGS) entry which is preliminary data.</text>
</comment>
<gene>
    <name evidence="9" type="ORF">Acr_03g0011800</name>
</gene>
<evidence type="ECO:0000256" key="5">
    <source>
        <dbReference type="ARBA" id="ARBA00023242"/>
    </source>
</evidence>
<feature type="region of interest" description="Disordered" evidence="7">
    <location>
        <begin position="978"/>
        <end position="999"/>
    </location>
</feature>
<sequence length="1482" mass="167130">MAPIVDIGAPDDPSLPGDIAVLCLERAISKFHDQEKFAKKLATMIFPLLLVIPKTQRLNLKALESAKEVKWPLYQNVITTSGTEKMVEHGHISSINMDTARSLAETFSMHPEEYMPWLVKCCNLSEQSKTFFFLVLLQSFMTPQIGVGEFNALYDVCYPVLKIEWNAYVEDVSVKESNTRMLDGDCKVFLDQLFEANFNSKFRQLNAEILICLFWRLLEGFISTMPADVSLDDNGNWVSTLQDLYIFFAASMPKNIFQKHLHFLLTKCKNSAVRFVSKFFTEEGVTVAVQVASLHSFAFLCSQLDEGIHFQLLAEFPSLLVPLSSHNQDVRMAAMNCIEGLCTLWPHVRPKNGNTIMRQSTIWRHFLEELVSLIIQQKRLILSDRNVLPSFLTSLLSSSCHSLLVPQTIGQRFSQSIKNDILVFILGSALKLSTYAKQVILSLLKGLGSGIMYAKDVVSLLSELLERRHQYLEKENSCRALSKTEVEILCLLLEVVGGVSSGDPAIVEPCVTVLRNLSTSAYRSLKTVKQFTGSTVVRMLHFVFEQEVCVIDSARGKKKKKQMNQSSETTGKSTLSFLSSLLDILLLKKDLENRTSLIEPLFKLLRKMFMEDWVHDDVCHNEKYMQASSGISQTTSSIKCYIQQTSLLILEDICAALLTSLPLKDDTIIYFDIRLLVECARSAKDGTTRNQVFSLLSTIAKVAPDKVLDHIMDIFTVIGESAVTQWDSDSQRVFEVLISAIVPCWLSKNDSIDRLLQIFVNVLPEVAEHRRLSIIVHLLRTLGENGSLGSLLVLLFRSLVSRKRLYYPDGSLHSWDLLTSLTRTEWEFVFAMQICRQYSCMIWLPSLVKLLQQIEMGNWSAELFMELVVAMQFVSDKLDDPEIVFKLDSGEELDNIQRTLGALMEHVVSNLQLVDSRRKHFLSFPTIIRKDLKECMRTVLKNITNGLMPSAYFRVMIKLLRHADNSVKRKALGLLSGTVKDSGTTKPKPERRRLASNSSSSWLNLDESTEESFKQMCLEIVKLIDDSVDDSKTSLKVAAVAALEVLVYKFPSNYSIFSMCLATVTKNIQSDNLAVSSCCLRTTGALINVLGPRALPELPHIMENVLRRSHVFSSFSAITMSGEDNTPNMSTDSKESLFASILLVLEAIIDKLGDSKSKLNANVVRNLITEKIPVRLLLPPLLSVYPEAVRSGDSSLSITFELLGNLVRTMDRPSVASHHAKIFDLCLVALDLRRQRAFSIRSIDVVEKKIINTMIFLTMKLTETMFKPLFIRCIEWAESNVDESENGGSTSIDRAVSFYGLVNKLAESHRSLFVPYFKYLLDGCLRHLTGAEDENIALPRKKKKAKIQDANSNKDDGQRTMTPHMWHLRALVLSSLHKCFLYDTGSLKFLDSSNFQVLLKPIVSQLVVEPPVSLEEYSCIPSIKEVDDLLVDCVGQMAVTAGTDLLWKPLNHEVSAYFFRPSHCMLFMLDLNFGCLNDELFL</sequence>
<comment type="similarity">
    <text evidence="2">Belongs to the HEATR1/UTP10 family.</text>
</comment>
<dbReference type="PANTHER" id="PTHR13457:SF1">
    <property type="entry name" value="HEAT REPEAT-CONTAINING PROTEIN 1"/>
    <property type="match status" value="1"/>
</dbReference>
<keyword evidence="5" id="KW-0539">Nucleus</keyword>
<dbReference type="InterPro" id="IPR012954">
    <property type="entry name" value="BP28_C_dom"/>
</dbReference>
<reference evidence="9 10" key="1">
    <citation type="submission" date="2019-07" db="EMBL/GenBank/DDBJ databases">
        <title>De Novo Assembly of kiwifruit Actinidia rufa.</title>
        <authorList>
            <person name="Sugita-Konishi S."/>
            <person name="Sato K."/>
            <person name="Mori E."/>
            <person name="Abe Y."/>
            <person name="Kisaki G."/>
            <person name="Hamano K."/>
            <person name="Suezawa K."/>
            <person name="Otani M."/>
            <person name="Fukuda T."/>
            <person name="Manabe T."/>
            <person name="Gomi K."/>
            <person name="Tabuchi M."/>
            <person name="Akimitsu K."/>
            <person name="Kataoka I."/>
        </authorList>
    </citation>
    <scope>NUCLEOTIDE SEQUENCE [LARGE SCALE GENOMIC DNA]</scope>
    <source>
        <strain evidence="10">cv. Fuchu</strain>
    </source>
</reference>
<dbReference type="GO" id="GO:0000462">
    <property type="term" value="P:maturation of SSU-rRNA from tricistronic rRNA transcript (SSU-rRNA, 5.8S rRNA, LSU-rRNA)"/>
    <property type="evidence" value="ECO:0007669"/>
    <property type="project" value="TreeGrafter"/>
</dbReference>
<dbReference type="Proteomes" id="UP000585474">
    <property type="component" value="Unassembled WGS sequence"/>
</dbReference>
<protein>
    <submittedName>
        <fullName evidence="9">ARM repeat superfamily protein</fullName>
    </submittedName>
</protein>
<feature type="domain" description="BP28 C-terminal" evidence="8">
    <location>
        <begin position="1212"/>
        <end position="1387"/>
    </location>
</feature>
<keyword evidence="6" id="KW-0687">Ribonucleoprotein</keyword>
<dbReference type="InterPro" id="IPR011989">
    <property type="entry name" value="ARM-like"/>
</dbReference>
<dbReference type="Pfam" id="PF08146">
    <property type="entry name" value="BP28CT"/>
    <property type="match status" value="1"/>
</dbReference>
<dbReference type="InterPro" id="IPR016024">
    <property type="entry name" value="ARM-type_fold"/>
</dbReference>
<evidence type="ECO:0000256" key="6">
    <source>
        <dbReference type="ARBA" id="ARBA00023274"/>
    </source>
</evidence>
<keyword evidence="4" id="KW-0698">rRNA processing</keyword>
<evidence type="ECO:0000259" key="8">
    <source>
        <dbReference type="SMART" id="SM01036"/>
    </source>
</evidence>
<name>A0A7J0EDZ5_9ERIC</name>
<dbReference type="GO" id="GO:0045943">
    <property type="term" value="P:positive regulation of transcription by RNA polymerase I"/>
    <property type="evidence" value="ECO:0007669"/>
    <property type="project" value="TreeGrafter"/>
</dbReference>
<dbReference type="InterPro" id="IPR056384">
    <property type="entry name" value="ARM_At3g06530"/>
</dbReference>
<dbReference type="Gene3D" id="1.25.10.10">
    <property type="entry name" value="Leucine-rich Repeat Variant"/>
    <property type="match status" value="1"/>
</dbReference>
<evidence type="ECO:0000256" key="7">
    <source>
        <dbReference type="SAM" id="MobiDB-lite"/>
    </source>
</evidence>
<keyword evidence="10" id="KW-1185">Reference proteome</keyword>
<dbReference type="EMBL" id="BJWL01000003">
    <property type="protein sequence ID" value="GFY84406.1"/>
    <property type="molecule type" value="Genomic_DNA"/>
</dbReference>
<organism evidence="9 10">
    <name type="scientific">Actinidia rufa</name>
    <dbReference type="NCBI Taxonomy" id="165716"/>
    <lineage>
        <taxon>Eukaryota</taxon>
        <taxon>Viridiplantae</taxon>
        <taxon>Streptophyta</taxon>
        <taxon>Embryophyta</taxon>
        <taxon>Tracheophyta</taxon>
        <taxon>Spermatophyta</taxon>
        <taxon>Magnoliopsida</taxon>
        <taxon>eudicotyledons</taxon>
        <taxon>Gunneridae</taxon>
        <taxon>Pentapetalae</taxon>
        <taxon>asterids</taxon>
        <taxon>Ericales</taxon>
        <taxon>Actinidiaceae</taxon>
        <taxon>Actinidia</taxon>
    </lineage>
</organism>
<dbReference type="OrthoDB" id="31183at2759"/>
<dbReference type="SUPFAM" id="SSF48371">
    <property type="entry name" value="ARM repeat"/>
    <property type="match status" value="2"/>
</dbReference>
<evidence type="ECO:0000256" key="1">
    <source>
        <dbReference type="ARBA" id="ARBA00004604"/>
    </source>
</evidence>
<evidence type="ECO:0000256" key="3">
    <source>
        <dbReference type="ARBA" id="ARBA00022517"/>
    </source>
</evidence>
<dbReference type="Pfam" id="PF23243">
    <property type="entry name" value="HEAT_HEATR1"/>
    <property type="match status" value="1"/>
</dbReference>
<dbReference type="GO" id="GO:0030515">
    <property type="term" value="F:snoRNA binding"/>
    <property type="evidence" value="ECO:0007669"/>
    <property type="project" value="TreeGrafter"/>
</dbReference>
<evidence type="ECO:0000256" key="2">
    <source>
        <dbReference type="ARBA" id="ARBA00010559"/>
    </source>
</evidence>
<proteinExistence type="inferred from homology"/>
<accession>A0A7J0EDZ5</accession>